<proteinExistence type="predicted"/>
<accession>A0A438K8B7</accession>
<dbReference type="FunFam" id="1.10.10.60:FF:000011">
    <property type="entry name" value="Myb transcription factor"/>
    <property type="match status" value="1"/>
</dbReference>
<dbReference type="InterPro" id="IPR017930">
    <property type="entry name" value="Myb_dom"/>
</dbReference>
<evidence type="ECO:0000313" key="11">
    <source>
        <dbReference type="Proteomes" id="UP000288805"/>
    </source>
</evidence>
<dbReference type="PANTHER" id="PTHR47999:SF96">
    <property type="entry name" value="TRANSCRIPTION REPRESSOR MYB6-LIKE"/>
    <property type="match status" value="1"/>
</dbReference>
<dbReference type="GO" id="GO:0003677">
    <property type="term" value="F:DNA binding"/>
    <property type="evidence" value="ECO:0007669"/>
    <property type="project" value="UniProtKB-KW"/>
</dbReference>
<feature type="domain" description="Myb-like" evidence="8">
    <location>
        <begin position="73"/>
        <end position="123"/>
    </location>
</feature>
<dbReference type="Proteomes" id="UP000288805">
    <property type="component" value="Unassembled WGS sequence"/>
</dbReference>
<evidence type="ECO:0000256" key="7">
    <source>
        <dbReference type="ARBA" id="ARBA00023242"/>
    </source>
</evidence>
<dbReference type="GO" id="GO:0005634">
    <property type="term" value="C:nucleus"/>
    <property type="evidence" value="ECO:0007669"/>
    <property type="project" value="UniProtKB-SubCell"/>
</dbReference>
<dbReference type="SMART" id="SM00717">
    <property type="entry name" value="SANT"/>
    <property type="match status" value="2"/>
</dbReference>
<dbReference type="Gene3D" id="1.10.10.60">
    <property type="entry name" value="Homeodomain-like"/>
    <property type="match status" value="2"/>
</dbReference>
<dbReference type="InterPro" id="IPR009057">
    <property type="entry name" value="Homeodomain-like_sf"/>
</dbReference>
<feature type="domain" description="HTH myb-type" evidence="9">
    <location>
        <begin position="20"/>
        <end position="72"/>
    </location>
</feature>
<dbReference type="Pfam" id="PF00249">
    <property type="entry name" value="Myb_DNA-binding"/>
    <property type="match status" value="2"/>
</dbReference>
<keyword evidence="3" id="KW-0805">Transcription regulation</keyword>
<keyword evidence="6" id="KW-0804">Transcription</keyword>
<feature type="domain" description="Myb-like" evidence="8">
    <location>
        <begin position="20"/>
        <end position="72"/>
    </location>
</feature>
<gene>
    <name evidence="10" type="primary">C1_7</name>
    <name evidence="10" type="ORF">CK203_003632</name>
</gene>
<dbReference type="PROSITE" id="PS51294">
    <property type="entry name" value="HTH_MYB"/>
    <property type="match status" value="2"/>
</dbReference>
<evidence type="ECO:0000256" key="6">
    <source>
        <dbReference type="ARBA" id="ARBA00023163"/>
    </source>
</evidence>
<dbReference type="PROSITE" id="PS50090">
    <property type="entry name" value="MYB_LIKE"/>
    <property type="match status" value="2"/>
</dbReference>
<feature type="domain" description="HTH myb-type" evidence="9">
    <location>
        <begin position="73"/>
        <end position="127"/>
    </location>
</feature>
<comment type="subcellular location">
    <subcellularLocation>
        <location evidence="1">Nucleus</location>
    </subcellularLocation>
</comment>
<dbReference type="InterPro" id="IPR015495">
    <property type="entry name" value="Myb_TF_plants"/>
</dbReference>
<evidence type="ECO:0000313" key="10">
    <source>
        <dbReference type="EMBL" id="RVX17450.1"/>
    </source>
</evidence>
<dbReference type="InterPro" id="IPR001005">
    <property type="entry name" value="SANT/Myb"/>
</dbReference>
<name>A0A438K8B7_VITVI</name>
<evidence type="ECO:0000256" key="3">
    <source>
        <dbReference type="ARBA" id="ARBA00023015"/>
    </source>
</evidence>
<keyword evidence="2" id="KW-0677">Repeat</keyword>
<dbReference type="CDD" id="cd00167">
    <property type="entry name" value="SANT"/>
    <property type="match status" value="2"/>
</dbReference>
<keyword evidence="4" id="KW-0238">DNA-binding</keyword>
<comment type="caution">
    <text evidence="10">The sequence shown here is derived from an EMBL/GenBank/DDBJ whole genome shotgun (WGS) entry which is preliminary data.</text>
</comment>
<sequence length="282" mass="31288">MGVNHTSNPALEMGRPPCFEDGLNKGVWTAHEDEVLGNYVKLHGEGKWVNVAKATGLKRSAKSCRLRWLNYLKPDIKRGNIALDEEDLIIRLHRLLGNRWSLIAKRLPGRTDNEIKNYWHSTLKKKVQESSSNHCKSKKKPMMEPSAESAESLKMDSCLSPNKDVINCTTSSSAHPFPLLFPVDEHPEAFTPVEPSIDGGLGKEIVAEQPPESGDEIFPVNISCGNDALWDSLMDFDVDQLCLSEILEENFASFSEFDSMTVGECGINGCQDDPLPSFSDLG</sequence>
<evidence type="ECO:0000256" key="4">
    <source>
        <dbReference type="ARBA" id="ARBA00023125"/>
    </source>
</evidence>
<evidence type="ECO:0000256" key="1">
    <source>
        <dbReference type="ARBA" id="ARBA00004123"/>
    </source>
</evidence>
<organism evidence="10 11">
    <name type="scientific">Vitis vinifera</name>
    <name type="common">Grape</name>
    <dbReference type="NCBI Taxonomy" id="29760"/>
    <lineage>
        <taxon>Eukaryota</taxon>
        <taxon>Viridiplantae</taxon>
        <taxon>Streptophyta</taxon>
        <taxon>Embryophyta</taxon>
        <taxon>Tracheophyta</taxon>
        <taxon>Spermatophyta</taxon>
        <taxon>Magnoliopsida</taxon>
        <taxon>eudicotyledons</taxon>
        <taxon>Gunneridae</taxon>
        <taxon>Pentapetalae</taxon>
        <taxon>rosids</taxon>
        <taxon>Vitales</taxon>
        <taxon>Vitaceae</taxon>
        <taxon>Viteae</taxon>
        <taxon>Vitis</taxon>
    </lineage>
</organism>
<dbReference type="SUPFAM" id="SSF46689">
    <property type="entry name" value="Homeodomain-like"/>
    <property type="match status" value="1"/>
</dbReference>
<dbReference type="PANTHER" id="PTHR47999">
    <property type="entry name" value="TRANSCRIPTION FACTOR MYB8-RELATED-RELATED"/>
    <property type="match status" value="1"/>
</dbReference>
<evidence type="ECO:0000259" key="9">
    <source>
        <dbReference type="PROSITE" id="PS51294"/>
    </source>
</evidence>
<evidence type="ECO:0000256" key="2">
    <source>
        <dbReference type="ARBA" id="ARBA00022737"/>
    </source>
</evidence>
<dbReference type="AlphaFoldDB" id="A0A438K8B7"/>
<reference evidence="10 11" key="1">
    <citation type="journal article" date="2018" name="PLoS Genet.">
        <title>Population sequencing reveals clonal diversity and ancestral inbreeding in the grapevine cultivar Chardonnay.</title>
        <authorList>
            <person name="Roach M.J."/>
            <person name="Johnson D.L."/>
            <person name="Bohlmann J."/>
            <person name="van Vuuren H.J."/>
            <person name="Jones S.J."/>
            <person name="Pretorius I.S."/>
            <person name="Schmidt S.A."/>
            <person name="Borneman A.R."/>
        </authorList>
    </citation>
    <scope>NUCLEOTIDE SEQUENCE [LARGE SCALE GENOMIC DNA]</scope>
    <source>
        <strain evidence="11">cv. Chardonnay</strain>
        <tissue evidence="10">Leaf</tissue>
    </source>
</reference>
<dbReference type="FunFam" id="1.10.10.60:FF:000302">
    <property type="entry name" value="Transcription factor TT2"/>
    <property type="match status" value="1"/>
</dbReference>
<keyword evidence="5" id="KW-0010">Activator</keyword>
<keyword evidence="7" id="KW-0539">Nucleus</keyword>
<protein>
    <submittedName>
        <fullName evidence="10">Anthocyanin regulatory C1 protein</fullName>
    </submittedName>
</protein>
<evidence type="ECO:0000259" key="8">
    <source>
        <dbReference type="PROSITE" id="PS50090"/>
    </source>
</evidence>
<dbReference type="EMBL" id="QGNW01000013">
    <property type="protein sequence ID" value="RVX17450.1"/>
    <property type="molecule type" value="Genomic_DNA"/>
</dbReference>
<evidence type="ECO:0000256" key="5">
    <source>
        <dbReference type="ARBA" id="ARBA00023159"/>
    </source>
</evidence>